<feature type="compositionally biased region" description="Low complexity" evidence="1">
    <location>
        <begin position="14"/>
        <end position="23"/>
    </location>
</feature>
<reference evidence="3" key="1">
    <citation type="journal article" date="2014" name="Int. J. Syst. Evol. Microbiol.">
        <title>Complete genome sequence of Corynebacterium casei LMG S-19264T (=DSM 44701T), isolated from a smear-ripened cheese.</title>
        <authorList>
            <consortium name="US DOE Joint Genome Institute (JGI-PGF)"/>
            <person name="Walter F."/>
            <person name="Albersmeier A."/>
            <person name="Kalinowski J."/>
            <person name="Ruckert C."/>
        </authorList>
    </citation>
    <scope>NUCLEOTIDE SEQUENCE</scope>
    <source>
        <strain evidence="3">CGMCC 1.14984</strain>
    </source>
</reference>
<keyword evidence="2" id="KW-1133">Transmembrane helix</keyword>
<organism evidence="3 4">
    <name type="scientific">Aquisalinus luteolus</name>
    <dbReference type="NCBI Taxonomy" id="1566827"/>
    <lineage>
        <taxon>Bacteria</taxon>
        <taxon>Pseudomonadati</taxon>
        <taxon>Pseudomonadota</taxon>
        <taxon>Alphaproteobacteria</taxon>
        <taxon>Parvularculales</taxon>
        <taxon>Parvularculaceae</taxon>
        <taxon>Aquisalinus</taxon>
    </lineage>
</organism>
<evidence type="ECO:0000256" key="1">
    <source>
        <dbReference type="SAM" id="MobiDB-lite"/>
    </source>
</evidence>
<sequence>MISRHVMKGNGIMTETTTNTSTNQHSGLPHPGGRGLTGAAAALAYAGALPLIFIAVIIWARPPGEDILLRQLASLYGGLLLAFFGGVRWGIAAMRHQGPDFRSLAGAVAPLLLAIPVFLMSIDPLRIALIAVALPVLLVDDLMATKKGSGAPGWYLAVRIPLTVMLELALLAILIRILLY</sequence>
<dbReference type="EMBL" id="BMGZ01000002">
    <property type="protein sequence ID" value="GGH99771.1"/>
    <property type="molecule type" value="Genomic_DNA"/>
</dbReference>
<evidence type="ECO:0000313" key="4">
    <source>
        <dbReference type="Proteomes" id="UP000621856"/>
    </source>
</evidence>
<keyword evidence="2" id="KW-0812">Transmembrane</keyword>
<keyword evidence="2" id="KW-0472">Membrane</keyword>
<name>A0A8J3A4Q8_9PROT</name>
<dbReference type="AlphaFoldDB" id="A0A8J3A4Q8"/>
<reference evidence="3" key="2">
    <citation type="submission" date="2020-09" db="EMBL/GenBank/DDBJ databases">
        <authorList>
            <person name="Sun Q."/>
            <person name="Zhou Y."/>
        </authorList>
    </citation>
    <scope>NUCLEOTIDE SEQUENCE</scope>
    <source>
        <strain evidence="3">CGMCC 1.14984</strain>
    </source>
</reference>
<dbReference type="PANTHER" id="PTHR15887:SF1">
    <property type="entry name" value="TRANSMEMBRANE PROTEIN 69"/>
    <property type="match status" value="1"/>
</dbReference>
<evidence type="ECO:0000313" key="3">
    <source>
        <dbReference type="EMBL" id="GGH99771.1"/>
    </source>
</evidence>
<dbReference type="PANTHER" id="PTHR15887">
    <property type="entry name" value="TRANSMEMBRANE PROTEIN 69"/>
    <property type="match status" value="1"/>
</dbReference>
<feature type="transmembrane region" description="Helical" evidence="2">
    <location>
        <begin position="103"/>
        <end position="121"/>
    </location>
</feature>
<gene>
    <name evidence="3" type="ORF">GCM10011355_26520</name>
</gene>
<feature type="transmembrane region" description="Helical" evidence="2">
    <location>
        <begin position="156"/>
        <end position="179"/>
    </location>
</feature>
<dbReference type="Pfam" id="PF11911">
    <property type="entry name" value="DUF3429"/>
    <property type="match status" value="1"/>
</dbReference>
<protein>
    <recommendedName>
        <fullName evidence="5">DUF3429 domain-containing protein</fullName>
    </recommendedName>
</protein>
<feature type="transmembrane region" description="Helical" evidence="2">
    <location>
        <begin position="72"/>
        <end position="91"/>
    </location>
</feature>
<dbReference type="Proteomes" id="UP000621856">
    <property type="component" value="Unassembled WGS sequence"/>
</dbReference>
<evidence type="ECO:0008006" key="5">
    <source>
        <dbReference type="Google" id="ProtNLM"/>
    </source>
</evidence>
<accession>A0A8J3A4Q8</accession>
<proteinExistence type="predicted"/>
<feature type="region of interest" description="Disordered" evidence="1">
    <location>
        <begin position="1"/>
        <end position="31"/>
    </location>
</feature>
<evidence type="ECO:0000256" key="2">
    <source>
        <dbReference type="SAM" id="Phobius"/>
    </source>
</evidence>
<comment type="caution">
    <text evidence="3">The sequence shown here is derived from an EMBL/GenBank/DDBJ whole genome shotgun (WGS) entry which is preliminary data.</text>
</comment>
<feature type="transmembrane region" description="Helical" evidence="2">
    <location>
        <begin position="127"/>
        <end position="144"/>
    </location>
</feature>
<dbReference type="InterPro" id="IPR021836">
    <property type="entry name" value="DUF3429"/>
</dbReference>
<feature type="transmembrane region" description="Helical" evidence="2">
    <location>
        <begin position="36"/>
        <end position="60"/>
    </location>
</feature>